<dbReference type="PANTHER" id="PTHR14963">
    <property type="entry name" value="RHO GTPASE ACTIVATING PROTEIN 18,19-RELATED"/>
    <property type="match status" value="1"/>
</dbReference>
<dbReference type="InterPro" id="IPR000198">
    <property type="entry name" value="RhoGAP_dom"/>
</dbReference>
<dbReference type="InterPro" id="IPR008936">
    <property type="entry name" value="Rho_GTPase_activation_prot"/>
</dbReference>
<name>A0A1I8GKC5_9PLAT</name>
<dbReference type="SMART" id="SM00324">
    <property type="entry name" value="RhoGAP"/>
    <property type="match status" value="1"/>
</dbReference>
<keyword evidence="3" id="KW-1133">Transmembrane helix</keyword>
<protein>
    <submittedName>
        <fullName evidence="6 7">Rho-GAP domain-containing protein</fullName>
    </submittedName>
</protein>
<sequence length="694" mass="77277">RNSALFEICLAVQVRRLNVADPGWIGAVQQQDVRGNDFFLGQSDDVSWQQVLALVGNKAALVFAVHDALFLVNAFIGLVTLIIFHGVFHRSETQHEYDRERGELFGIGGHVGHKVQNDNEDKIEVGIAVQLFPQIQRQERQYGVLCSSDDIVRIGSIWIFGWQLVLEQKARRSSKDKQDGGCVSVPSLTVDLAEDPVCQGAVAWLQKSESALLFDIAERLLQNQEFDMDAVRSQMPSPLHWVIVKRHIDLVKERACPSDGADPEASSPQLNQEPLADDLGRMNSLRIDAKSLEPSKSLQEFSLPDDPLGHAFVGDFSEKDMEQLRTLAHIELAVQFEKAGHRPAFRYTAPLTPAPASPLPPPSPTFGWRRHKSPSSKSRNGGSSWFGVSLESMLEAERKLRLPETQVPHLVSSLINRLQSCGLKEEGIFRVSGSVAAIRELRSQIETDGPNAPKIAKADPHDAAGLLKGFLRDLPTPLMSGPYVEYYRCLDQLPTMHQRLIGVNLLVMLLPSVACHTLKAVVDLLGSVLDHHNENLMSLRALATVMTPSLLPEELTSTLGDSERSAAIVELLINYRQFAWRVPATLVRHLRSNKCFFHGLDRLNDLVEEVQQPDPDEESISLTLPDGSCQNISLPRELTAWDLLHRRCGSGNNPDDFNLYEIGGNIKERRLPTNTQLRQLLAVNPKMSLLIRHA</sequence>
<dbReference type="PANTHER" id="PTHR14963:SF1">
    <property type="entry name" value="RHO GTPASE-ACTIVATING PROTEIN CONUNDRUM"/>
    <property type="match status" value="1"/>
</dbReference>
<organism evidence="5 7">
    <name type="scientific">Macrostomum lignano</name>
    <dbReference type="NCBI Taxonomy" id="282301"/>
    <lineage>
        <taxon>Eukaryota</taxon>
        <taxon>Metazoa</taxon>
        <taxon>Spiralia</taxon>
        <taxon>Lophotrochozoa</taxon>
        <taxon>Platyhelminthes</taxon>
        <taxon>Rhabditophora</taxon>
        <taxon>Macrostomorpha</taxon>
        <taxon>Macrostomida</taxon>
        <taxon>Macrostomidae</taxon>
        <taxon>Macrostomum</taxon>
    </lineage>
</organism>
<dbReference type="PROSITE" id="PS50238">
    <property type="entry name" value="RHOGAP"/>
    <property type="match status" value="1"/>
</dbReference>
<dbReference type="GO" id="GO:0005096">
    <property type="term" value="F:GTPase activator activity"/>
    <property type="evidence" value="ECO:0007669"/>
    <property type="project" value="UniProtKB-KW"/>
</dbReference>
<dbReference type="GO" id="GO:0051056">
    <property type="term" value="P:regulation of small GTPase mediated signal transduction"/>
    <property type="evidence" value="ECO:0007669"/>
    <property type="project" value="TreeGrafter"/>
</dbReference>
<dbReference type="GO" id="GO:0005737">
    <property type="term" value="C:cytoplasm"/>
    <property type="evidence" value="ECO:0007669"/>
    <property type="project" value="TreeGrafter"/>
</dbReference>
<dbReference type="GO" id="GO:0030833">
    <property type="term" value="P:regulation of actin filament polymerization"/>
    <property type="evidence" value="ECO:0007669"/>
    <property type="project" value="TreeGrafter"/>
</dbReference>
<evidence type="ECO:0000313" key="6">
    <source>
        <dbReference type="WBParaSite" id="maker-uti_cns_0001479-snap-gene-0.15-mRNA-1"/>
    </source>
</evidence>
<dbReference type="AlphaFoldDB" id="A0A1I8GKC5"/>
<dbReference type="Proteomes" id="UP000095280">
    <property type="component" value="Unplaced"/>
</dbReference>
<accession>A0A1I8GKC5</accession>
<evidence type="ECO:0000256" key="2">
    <source>
        <dbReference type="SAM" id="MobiDB-lite"/>
    </source>
</evidence>
<keyword evidence="5" id="KW-1185">Reference proteome</keyword>
<evidence type="ECO:0000313" key="5">
    <source>
        <dbReference type="Proteomes" id="UP000095280"/>
    </source>
</evidence>
<keyword evidence="1" id="KW-0343">GTPase activation</keyword>
<dbReference type="InterPro" id="IPR057323">
    <property type="entry name" value="RHG40/28/18_ubiquitin"/>
</dbReference>
<dbReference type="Pfam" id="PF25442">
    <property type="entry name" value="Ubiquitin_RHG40_C"/>
    <property type="match status" value="1"/>
</dbReference>
<dbReference type="WBParaSite" id="maker-uti_cns_0002160-snap-gene-0.20-mRNA-1">
    <property type="protein sequence ID" value="maker-uti_cns_0002160-snap-gene-0.20-mRNA-1"/>
    <property type="gene ID" value="maker-uti_cns_0002160-snap-gene-0.20"/>
</dbReference>
<keyword evidence="3" id="KW-0472">Membrane</keyword>
<feature type="region of interest" description="Disordered" evidence="2">
    <location>
        <begin position="363"/>
        <end position="383"/>
    </location>
</feature>
<dbReference type="GO" id="GO:0007165">
    <property type="term" value="P:signal transduction"/>
    <property type="evidence" value="ECO:0007669"/>
    <property type="project" value="InterPro"/>
</dbReference>
<dbReference type="Gene3D" id="1.10.555.10">
    <property type="entry name" value="Rho GTPase activation protein"/>
    <property type="match status" value="1"/>
</dbReference>
<feature type="transmembrane region" description="Helical" evidence="3">
    <location>
        <begin position="68"/>
        <end position="88"/>
    </location>
</feature>
<feature type="domain" description="Rho-GAP" evidence="4">
    <location>
        <begin position="388"/>
        <end position="580"/>
    </location>
</feature>
<dbReference type="SUPFAM" id="SSF48350">
    <property type="entry name" value="GTPase activation domain, GAP"/>
    <property type="match status" value="1"/>
</dbReference>
<evidence type="ECO:0000256" key="1">
    <source>
        <dbReference type="ARBA" id="ARBA00022468"/>
    </source>
</evidence>
<evidence type="ECO:0000313" key="7">
    <source>
        <dbReference type="WBParaSite" id="maker-uti_cns_0002160-snap-gene-0.20-mRNA-1"/>
    </source>
</evidence>
<dbReference type="Pfam" id="PF00620">
    <property type="entry name" value="RhoGAP"/>
    <property type="match status" value="1"/>
</dbReference>
<reference evidence="6 7" key="1">
    <citation type="submission" date="2016-11" db="UniProtKB">
        <authorList>
            <consortium name="WormBaseParasite"/>
        </authorList>
    </citation>
    <scope>IDENTIFICATION</scope>
</reference>
<evidence type="ECO:0000256" key="3">
    <source>
        <dbReference type="SAM" id="Phobius"/>
    </source>
</evidence>
<evidence type="ECO:0000259" key="4">
    <source>
        <dbReference type="PROSITE" id="PS50238"/>
    </source>
</evidence>
<feature type="region of interest" description="Disordered" evidence="2">
    <location>
        <begin position="256"/>
        <end position="278"/>
    </location>
</feature>
<dbReference type="WBParaSite" id="maker-uti_cns_0001479-snap-gene-0.15-mRNA-1">
    <property type="protein sequence ID" value="maker-uti_cns_0001479-snap-gene-0.15-mRNA-1"/>
    <property type="gene ID" value="maker-uti_cns_0001479-snap-gene-0.15"/>
</dbReference>
<proteinExistence type="predicted"/>
<keyword evidence="3" id="KW-0812">Transmembrane</keyword>